<accession>A0A420Y2E4</accession>
<dbReference type="GO" id="GO:0005741">
    <property type="term" value="C:mitochondrial outer membrane"/>
    <property type="evidence" value="ECO:0007669"/>
    <property type="project" value="UniProtKB-SubCell"/>
</dbReference>
<evidence type="ECO:0000256" key="5">
    <source>
        <dbReference type="ARBA" id="ARBA00022692"/>
    </source>
</evidence>
<keyword evidence="10" id="KW-0496">Mitochondrion</keyword>
<keyword evidence="8" id="KW-0406">Ion transport</keyword>
<proteinExistence type="inferred from homology"/>
<evidence type="ECO:0000256" key="9">
    <source>
        <dbReference type="ARBA" id="ARBA00023114"/>
    </source>
</evidence>
<organism evidence="14 15">
    <name type="scientific">Coniochaeta pulveracea</name>
    <dbReference type="NCBI Taxonomy" id="177199"/>
    <lineage>
        <taxon>Eukaryota</taxon>
        <taxon>Fungi</taxon>
        <taxon>Dikarya</taxon>
        <taxon>Ascomycota</taxon>
        <taxon>Pezizomycotina</taxon>
        <taxon>Sordariomycetes</taxon>
        <taxon>Sordariomycetidae</taxon>
        <taxon>Coniochaetales</taxon>
        <taxon>Coniochaetaceae</taxon>
        <taxon>Coniochaeta</taxon>
    </lineage>
</organism>
<dbReference type="AlphaFoldDB" id="A0A420Y2E4"/>
<gene>
    <name evidence="14" type="primary">TOM40</name>
    <name evidence="14" type="ORF">DL546_001209</name>
</gene>
<keyword evidence="5" id="KW-0812">Transmembrane</keyword>
<dbReference type="GO" id="GO:0030150">
    <property type="term" value="P:protein import into mitochondrial matrix"/>
    <property type="evidence" value="ECO:0007669"/>
    <property type="project" value="InterPro"/>
</dbReference>
<comment type="similarity">
    <text evidence="2">Belongs to the Tom40 family.</text>
</comment>
<evidence type="ECO:0000256" key="7">
    <source>
        <dbReference type="ARBA" id="ARBA00022927"/>
    </source>
</evidence>
<evidence type="ECO:0000313" key="14">
    <source>
        <dbReference type="EMBL" id="RKU42045.1"/>
    </source>
</evidence>
<evidence type="ECO:0000256" key="4">
    <source>
        <dbReference type="ARBA" id="ARBA00022452"/>
    </source>
</evidence>
<dbReference type="Proteomes" id="UP000275385">
    <property type="component" value="Unassembled WGS sequence"/>
</dbReference>
<evidence type="ECO:0000256" key="1">
    <source>
        <dbReference type="ARBA" id="ARBA00004374"/>
    </source>
</evidence>
<dbReference type="InterPro" id="IPR037930">
    <property type="entry name" value="Tom40"/>
</dbReference>
<keyword evidence="11" id="KW-0472">Membrane</keyword>
<dbReference type="GO" id="GO:0046930">
    <property type="term" value="C:pore complex"/>
    <property type="evidence" value="ECO:0007669"/>
    <property type="project" value="UniProtKB-KW"/>
</dbReference>
<dbReference type="PANTHER" id="PTHR10802">
    <property type="entry name" value="MITOCHONDRIAL IMPORT RECEPTOR SUBUNIT TOM40"/>
    <property type="match status" value="1"/>
</dbReference>
<sequence>MEKLTTPSDSSLWFLTQNPIYAGLSDVFQSFHDRRAKLGLSNPGTYDNVGREVQREVFLNNYMFSGIRADLTRAVSGSPLVQVSHQFAMGERLPPYNFGAFYGTNSTFMQGTIDTDGNLGTRFSYRTTPSSISRANFQIAPAGSGQDMAQFEHEYAGADFTAHLKAYNPSFLDGGLTGIFIGSYLQSVTPKLSIGLEALWQRGGLTQGPDTGVSYVARYKSNDWIATAQLQAQGALSTSYWRKLSDKVQAGVDMTLSLAPPAGGMMGGGLQKEGVTTFGAKYDFMLSTFRAQVDTKGKLACFLEKRVGGPISMTFGADVDHFTQQAKLGLGVSIETGGEEIQEHQAALGTQPAPLNIPF</sequence>
<dbReference type="OrthoDB" id="19656at2759"/>
<reference evidence="14 15" key="1">
    <citation type="submission" date="2018-08" db="EMBL/GenBank/DDBJ databases">
        <title>Draft genome of the lignicolous fungus Coniochaeta pulveracea.</title>
        <authorList>
            <person name="Borstlap C.J."/>
            <person name="De Witt R.N."/>
            <person name="Botha A."/>
            <person name="Volschenk H."/>
        </authorList>
    </citation>
    <scope>NUCLEOTIDE SEQUENCE [LARGE SCALE GENOMIC DNA]</scope>
    <source>
        <strain evidence="14 15">CAB683</strain>
    </source>
</reference>
<evidence type="ECO:0000256" key="10">
    <source>
        <dbReference type="ARBA" id="ARBA00023128"/>
    </source>
</evidence>
<dbReference type="InterPro" id="IPR023614">
    <property type="entry name" value="Porin_dom_sf"/>
</dbReference>
<dbReference type="GO" id="GO:0015288">
    <property type="term" value="F:porin activity"/>
    <property type="evidence" value="ECO:0007669"/>
    <property type="project" value="UniProtKB-KW"/>
</dbReference>
<keyword evidence="4" id="KW-1134">Transmembrane beta strand</keyword>
<evidence type="ECO:0000256" key="12">
    <source>
        <dbReference type="ARBA" id="ARBA00053390"/>
    </source>
</evidence>
<comment type="caution">
    <text evidence="14">The sequence shown here is derived from an EMBL/GenBank/DDBJ whole genome shotgun (WGS) entry which is preliminary data.</text>
</comment>
<keyword evidence="3" id="KW-0813">Transport</keyword>
<dbReference type="STRING" id="177199.A0A420Y2E4"/>
<evidence type="ECO:0000256" key="13">
    <source>
        <dbReference type="ARBA" id="ARBA00078731"/>
    </source>
</evidence>
<evidence type="ECO:0000256" key="11">
    <source>
        <dbReference type="ARBA" id="ARBA00023136"/>
    </source>
</evidence>
<evidence type="ECO:0000256" key="2">
    <source>
        <dbReference type="ARBA" id="ARBA00010510"/>
    </source>
</evidence>
<evidence type="ECO:0000256" key="6">
    <source>
        <dbReference type="ARBA" id="ARBA00022787"/>
    </source>
</evidence>
<dbReference type="EMBL" id="QVQW01000062">
    <property type="protein sequence ID" value="RKU42045.1"/>
    <property type="molecule type" value="Genomic_DNA"/>
</dbReference>
<protein>
    <recommendedName>
        <fullName evidence="13">Translocase of outer membrane 40 kDa subunit</fullName>
    </recommendedName>
</protein>
<keyword evidence="6" id="KW-1000">Mitochondrion outer membrane</keyword>
<dbReference type="CDD" id="cd07305">
    <property type="entry name" value="Porin3_Tom40"/>
    <property type="match status" value="1"/>
</dbReference>
<name>A0A420Y2E4_9PEZI</name>
<dbReference type="FunFam" id="2.40.160.10:FF:000009">
    <property type="entry name" value="Mitochondrial import receptor subunit TOM40"/>
    <property type="match status" value="1"/>
</dbReference>
<keyword evidence="7" id="KW-0653">Protein transport</keyword>
<evidence type="ECO:0000313" key="15">
    <source>
        <dbReference type="Proteomes" id="UP000275385"/>
    </source>
</evidence>
<keyword evidence="9" id="KW-0626">Porin</keyword>
<comment type="function">
    <text evidence="12">Channel-forming protein essential for import of protein precursors into mitochondria.</text>
</comment>
<keyword evidence="15" id="KW-1185">Reference proteome</keyword>
<dbReference type="GO" id="GO:0006811">
    <property type="term" value="P:monoatomic ion transport"/>
    <property type="evidence" value="ECO:0007669"/>
    <property type="project" value="UniProtKB-KW"/>
</dbReference>
<evidence type="ECO:0000256" key="3">
    <source>
        <dbReference type="ARBA" id="ARBA00022448"/>
    </source>
</evidence>
<comment type="subcellular location">
    <subcellularLocation>
        <location evidence="1">Mitochondrion outer membrane</location>
        <topology evidence="1">Multi-pass membrane protein</topology>
    </subcellularLocation>
</comment>
<dbReference type="Gene3D" id="2.40.160.10">
    <property type="entry name" value="Porin"/>
    <property type="match status" value="1"/>
</dbReference>
<dbReference type="InterPro" id="IPR027246">
    <property type="entry name" value="Porin_Euk/Tom40"/>
</dbReference>
<dbReference type="GO" id="GO:0008320">
    <property type="term" value="F:protein transmembrane transporter activity"/>
    <property type="evidence" value="ECO:0007669"/>
    <property type="project" value="InterPro"/>
</dbReference>
<evidence type="ECO:0000256" key="8">
    <source>
        <dbReference type="ARBA" id="ARBA00023065"/>
    </source>
</evidence>
<dbReference type="Pfam" id="PF01459">
    <property type="entry name" value="Porin_3"/>
    <property type="match status" value="1"/>
</dbReference>